<reference evidence="1 2" key="1">
    <citation type="submission" date="2018-10" db="EMBL/GenBank/DDBJ databases">
        <authorList>
            <consortium name="Pathogen Informatics"/>
        </authorList>
    </citation>
    <scope>NUCLEOTIDE SEQUENCE [LARGE SCALE GENOMIC DNA]</scope>
</reference>
<evidence type="ECO:0000313" key="1">
    <source>
        <dbReference type="EMBL" id="VDD97966.1"/>
    </source>
</evidence>
<name>A0A3P6J054_ENTVE</name>
<dbReference type="OrthoDB" id="5801899at2759"/>
<protein>
    <submittedName>
        <fullName evidence="1">Uncharacterized protein</fullName>
    </submittedName>
</protein>
<sequence>MTRRKVTSSSSNDNNNNKIYYFLGNFGVRDFWAQFLEAGGNWYEGKYGAVSGWAIPLLQSLGIETRSGVGIDVPIKKKEFGKPIAVNIGGGVGPYYQQIDHIGVDWLNGKVEKNFDFRIPFLGTGFRSGWDLRFPSASSIVG</sequence>
<gene>
    <name evidence="1" type="ORF">EVEC_LOCUS12717</name>
</gene>
<dbReference type="EMBL" id="UXUI01016235">
    <property type="protein sequence ID" value="VDD97966.1"/>
    <property type="molecule type" value="Genomic_DNA"/>
</dbReference>
<organism evidence="1 2">
    <name type="scientific">Enterobius vermicularis</name>
    <name type="common">Human pinworm</name>
    <dbReference type="NCBI Taxonomy" id="51028"/>
    <lineage>
        <taxon>Eukaryota</taxon>
        <taxon>Metazoa</taxon>
        <taxon>Ecdysozoa</taxon>
        <taxon>Nematoda</taxon>
        <taxon>Chromadorea</taxon>
        <taxon>Rhabditida</taxon>
        <taxon>Spirurina</taxon>
        <taxon>Oxyuridomorpha</taxon>
        <taxon>Oxyuroidea</taxon>
        <taxon>Oxyuridae</taxon>
        <taxon>Enterobius</taxon>
    </lineage>
</organism>
<evidence type="ECO:0000313" key="2">
    <source>
        <dbReference type="Proteomes" id="UP000274131"/>
    </source>
</evidence>
<accession>A0A3P6J054</accession>
<dbReference type="Proteomes" id="UP000274131">
    <property type="component" value="Unassembled WGS sequence"/>
</dbReference>
<keyword evidence="2" id="KW-1185">Reference proteome</keyword>
<dbReference type="AlphaFoldDB" id="A0A3P6J054"/>
<proteinExistence type="predicted"/>